<keyword evidence="1" id="KW-1133">Transmembrane helix</keyword>
<name>A0A6J5KIM3_9CAUD</name>
<keyword evidence="1" id="KW-0472">Membrane</keyword>
<dbReference type="Pfam" id="PF11351">
    <property type="entry name" value="GTA_holin_3TM"/>
    <property type="match status" value="1"/>
</dbReference>
<feature type="transmembrane region" description="Helical" evidence="1">
    <location>
        <begin position="70"/>
        <end position="89"/>
    </location>
</feature>
<evidence type="ECO:0000313" key="2">
    <source>
        <dbReference type="EMBL" id="CAB4121411.1"/>
    </source>
</evidence>
<gene>
    <name evidence="2" type="ORF">UFOVP11_8</name>
</gene>
<reference evidence="2" key="1">
    <citation type="submission" date="2020-04" db="EMBL/GenBank/DDBJ databases">
        <authorList>
            <person name="Chiriac C."/>
            <person name="Salcher M."/>
            <person name="Ghai R."/>
            <person name="Kavagutti S V."/>
        </authorList>
    </citation>
    <scope>NUCLEOTIDE SEQUENCE</scope>
</reference>
<keyword evidence="1" id="KW-0812">Transmembrane</keyword>
<protein>
    <submittedName>
        <fullName evidence="2">Holin of 3TMs, for gene-transfer release</fullName>
    </submittedName>
</protein>
<organism evidence="2">
    <name type="scientific">uncultured Caudovirales phage</name>
    <dbReference type="NCBI Taxonomy" id="2100421"/>
    <lineage>
        <taxon>Viruses</taxon>
        <taxon>Duplodnaviria</taxon>
        <taxon>Heunggongvirae</taxon>
        <taxon>Uroviricota</taxon>
        <taxon>Caudoviricetes</taxon>
        <taxon>Peduoviridae</taxon>
        <taxon>Maltschvirus</taxon>
        <taxon>Maltschvirus maltsch</taxon>
    </lineage>
</organism>
<dbReference type="InterPro" id="IPR021497">
    <property type="entry name" value="GTA_holin_3TM"/>
</dbReference>
<accession>A0A6J5KIM3</accession>
<dbReference type="EMBL" id="LR796147">
    <property type="protein sequence ID" value="CAB4121411.1"/>
    <property type="molecule type" value="Genomic_DNA"/>
</dbReference>
<evidence type="ECO:0000256" key="1">
    <source>
        <dbReference type="SAM" id="Phobius"/>
    </source>
</evidence>
<proteinExistence type="predicted"/>
<sequence>MSLDPISAALDIGGKLIDRLWPNPEDAAKARLELLKMQQDGDLAVITAQTDINKIEAGSTNLFVSGWRPFVGWCCGFAFVYAAIVEPLARFISQVFFKYSGAFPVIDTTLTMQILLGLLGMAGLRSWDKKNGTAL</sequence>
<feature type="transmembrane region" description="Helical" evidence="1">
    <location>
        <begin position="101"/>
        <end position="122"/>
    </location>
</feature>